<evidence type="ECO:0000313" key="3">
    <source>
        <dbReference type="Proteomes" id="UP001165590"/>
    </source>
</evidence>
<comment type="caution">
    <text evidence="2">The sequence shown here is derived from an EMBL/GenBank/DDBJ whole genome shotgun (WGS) entry which is preliminary data.</text>
</comment>
<dbReference type="RefSeq" id="WP_267027377.1">
    <property type="nucleotide sequence ID" value="NZ_JAIFZO010000002.1"/>
</dbReference>
<keyword evidence="3" id="KW-1185">Reference proteome</keyword>
<dbReference type="Pfam" id="PF04149">
    <property type="entry name" value="DUF397"/>
    <property type="match status" value="1"/>
</dbReference>
<proteinExistence type="predicted"/>
<protein>
    <submittedName>
        <fullName evidence="2">DUF397 domain-containing protein</fullName>
    </submittedName>
</protein>
<accession>A0ABT3V3P3</accession>
<gene>
    <name evidence="2" type="ORF">K3769_17655</name>
</gene>
<evidence type="ECO:0000259" key="1">
    <source>
        <dbReference type="Pfam" id="PF04149"/>
    </source>
</evidence>
<sequence>MAQVTWQRSSFCGGGGNNCVEVAATTNGAALRESDSPTEVLATDQRTLLSLIRGIKTATMPLRASRP</sequence>
<feature type="domain" description="DUF397" evidence="1">
    <location>
        <begin position="5"/>
        <end position="56"/>
    </location>
</feature>
<evidence type="ECO:0000313" key="2">
    <source>
        <dbReference type="EMBL" id="MCX4234582.1"/>
    </source>
</evidence>
<name>A0ABT3V3P3_9ACTN</name>
<dbReference type="EMBL" id="JAIFZO010000002">
    <property type="protein sequence ID" value="MCX4234582.1"/>
    <property type="molecule type" value="Genomic_DNA"/>
</dbReference>
<reference evidence="2" key="1">
    <citation type="journal article" date="2022" name="bioRxiv">
        <title>Discovery and biosynthetic assessment of Streptomyces ortus sp nov. isolated from a deep-sea sponge.</title>
        <authorList>
            <person name="Williams S.E."/>
        </authorList>
    </citation>
    <scope>NUCLEOTIDE SEQUENCE</scope>
    <source>
        <strain evidence="2">A15ISP2-DRY2</strain>
    </source>
</reference>
<dbReference type="Proteomes" id="UP001165590">
    <property type="component" value="Unassembled WGS sequence"/>
</dbReference>
<organism evidence="2 3">
    <name type="scientific">Streptomyces ortus</name>
    <dbReference type="NCBI Taxonomy" id="2867268"/>
    <lineage>
        <taxon>Bacteria</taxon>
        <taxon>Bacillati</taxon>
        <taxon>Actinomycetota</taxon>
        <taxon>Actinomycetes</taxon>
        <taxon>Kitasatosporales</taxon>
        <taxon>Streptomycetaceae</taxon>
        <taxon>Streptomyces</taxon>
    </lineage>
</organism>
<dbReference type="InterPro" id="IPR007278">
    <property type="entry name" value="DUF397"/>
</dbReference>